<gene>
    <name evidence="2" type="ORF">A2831_01350</name>
</gene>
<dbReference type="Proteomes" id="UP000177507">
    <property type="component" value="Unassembled WGS sequence"/>
</dbReference>
<evidence type="ECO:0000313" key="3">
    <source>
        <dbReference type="Proteomes" id="UP000177507"/>
    </source>
</evidence>
<organism evidence="2 3">
    <name type="scientific">Candidatus Yanofskybacteria bacterium RIFCSPHIGHO2_01_FULL_44_17</name>
    <dbReference type="NCBI Taxonomy" id="1802668"/>
    <lineage>
        <taxon>Bacteria</taxon>
        <taxon>Candidatus Yanofskyibacteriota</taxon>
    </lineage>
</organism>
<dbReference type="AlphaFoldDB" id="A0A1F8EYP8"/>
<keyword evidence="1" id="KW-0472">Membrane</keyword>
<reference evidence="2 3" key="1">
    <citation type="journal article" date="2016" name="Nat. Commun.">
        <title>Thousands of microbial genomes shed light on interconnected biogeochemical processes in an aquifer system.</title>
        <authorList>
            <person name="Anantharaman K."/>
            <person name="Brown C.T."/>
            <person name="Hug L.A."/>
            <person name="Sharon I."/>
            <person name="Castelle C.J."/>
            <person name="Probst A.J."/>
            <person name="Thomas B.C."/>
            <person name="Singh A."/>
            <person name="Wilkins M.J."/>
            <person name="Karaoz U."/>
            <person name="Brodie E.L."/>
            <person name="Williams K.H."/>
            <person name="Hubbard S.S."/>
            <person name="Banfield J.F."/>
        </authorList>
    </citation>
    <scope>NUCLEOTIDE SEQUENCE [LARGE SCALE GENOMIC DNA]</scope>
</reference>
<evidence type="ECO:0008006" key="4">
    <source>
        <dbReference type="Google" id="ProtNLM"/>
    </source>
</evidence>
<feature type="transmembrane region" description="Helical" evidence="1">
    <location>
        <begin position="9"/>
        <end position="26"/>
    </location>
</feature>
<dbReference type="STRING" id="1802668.A2831_01350"/>
<sequence length="216" mass="24034">MPSGKSKDAIYIFIIIMLVVVAGYSFRGKKNQPSGALIDKSIELSAEPTTTPDEGADDSGQKTFVFKSFHGADLGGGGFTFQYPANWHNDSQYFSPIPIKYYDLVSVDAPVYFDLISTLLFDTSGLKYQIAEDKRKSADSRVKIDGKTFDRYDLIDYGSSGGESTGRVIIYLGPEIGFGGDKYYLVFRWEENPLTVYVPGNDLQVFENMVLSLKFL</sequence>
<comment type="caution">
    <text evidence="2">The sequence shown here is derived from an EMBL/GenBank/DDBJ whole genome shotgun (WGS) entry which is preliminary data.</text>
</comment>
<accession>A0A1F8EYP8</accession>
<keyword evidence="1" id="KW-1133">Transmembrane helix</keyword>
<evidence type="ECO:0000313" key="2">
    <source>
        <dbReference type="EMBL" id="OGN05470.1"/>
    </source>
</evidence>
<evidence type="ECO:0000256" key="1">
    <source>
        <dbReference type="SAM" id="Phobius"/>
    </source>
</evidence>
<keyword evidence="1" id="KW-0812">Transmembrane</keyword>
<protein>
    <recommendedName>
        <fullName evidence="4">PsbP C-terminal domain-containing protein</fullName>
    </recommendedName>
</protein>
<name>A0A1F8EYP8_9BACT</name>
<dbReference type="EMBL" id="MGJI01000008">
    <property type="protein sequence ID" value="OGN05470.1"/>
    <property type="molecule type" value="Genomic_DNA"/>
</dbReference>
<proteinExistence type="predicted"/>